<dbReference type="RefSeq" id="WP_052712864.1">
    <property type="nucleotide sequence ID" value="NZ_CP008746.1"/>
</dbReference>
<reference evidence="3 4" key="2">
    <citation type="journal article" date="2015" name="Stand. Genomic Sci.">
        <title>The complete genome sequence of the rumen methanogen Methanosarcina barkeri CM1.</title>
        <authorList>
            <person name="Lambie S.C."/>
            <person name="Kelly W.J."/>
            <person name="Leahy S.C."/>
            <person name="Li D."/>
            <person name="Reilly K."/>
            <person name="McAllister T.A."/>
            <person name="Valle E.R."/>
            <person name="Attwood G.T."/>
            <person name="Altermann E."/>
        </authorList>
    </citation>
    <scope>NUCLEOTIDE SEQUENCE [LARGE SCALE GENOMIC DNA]</scope>
    <source>
        <strain evidence="3 4">CM1</strain>
    </source>
</reference>
<feature type="compositionally biased region" description="Basic and acidic residues" evidence="1">
    <location>
        <begin position="298"/>
        <end position="394"/>
    </location>
</feature>
<accession>A0A0G3C5U6</accession>
<dbReference type="Gene3D" id="2.60.40.10">
    <property type="entry name" value="Immunoglobulins"/>
    <property type="match status" value="4"/>
</dbReference>
<evidence type="ECO:0000256" key="1">
    <source>
        <dbReference type="SAM" id="MobiDB-lite"/>
    </source>
</evidence>
<evidence type="ECO:0000313" key="3">
    <source>
        <dbReference type="EMBL" id="AKJ37351.1"/>
    </source>
</evidence>
<dbReference type="InterPro" id="IPR022409">
    <property type="entry name" value="PKD/Chitinase_dom"/>
</dbReference>
<dbReference type="SUPFAM" id="SSF49299">
    <property type="entry name" value="PKD domain"/>
    <property type="match status" value="4"/>
</dbReference>
<name>A0A0G3C5U6_METBA</name>
<dbReference type="InterPro" id="IPR035986">
    <property type="entry name" value="PKD_dom_sf"/>
</dbReference>
<evidence type="ECO:0000259" key="2">
    <source>
        <dbReference type="PROSITE" id="PS50093"/>
    </source>
</evidence>
<reference evidence="4" key="1">
    <citation type="submission" date="2014-06" db="EMBL/GenBank/DDBJ databases">
        <title>The complete genome sequence of Methanosarcina barkeri CM1.</title>
        <authorList>
            <consortium name="Pastoral Greenhouse Gas Research Consortium"/>
            <person name="Lambie S.C."/>
            <person name="Leahy S.C."/>
            <person name="Kelly W.J."/>
            <person name="Li D."/>
            <person name="Reilly K."/>
            <person name="Attwood G.T."/>
            <person name="Altermann E."/>
        </authorList>
    </citation>
    <scope>NUCLEOTIDE SEQUENCE [LARGE SCALE GENOMIC DNA]</scope>
    <source>
        <strain evidence="4">CM1</strain>
    </source>
</reference>
<proteinExistence type="predicted"/>
<dbReference type="Pfam" id="PF18911">
    <property type="entry name" value="PKD_4"/>
    <property type="match status" value="4"/>
</dbReference>
<dbReference type="PANTHER" id="PTHR36842">
    <property type="entry name" value="PROTEIN TOLB HOMOLOG"/>
    <property type="match status" value="1"/>
</dbReference>
<feature type="domain" description="PKD" evidence="2">
    <location>
        <begin position="748"/>
        <end position="832"/>
    </location>
</feature>
<feature type="compositionally biased region" description="Polar residues" evidence="1">
    <location>
        <begin position="445"/>
        <end position="454"/>
    </location>
</feature>
<dbReference type="Proteomes" id="UP000035331">
    <property type="component" value="Chromosome"/>
</dbReference>
<dbReference type="InterPro" id="IPR000601">
    <property type="entry name" value="PKD_dom"/>
</dbReference>
<feature type="domain" description="PKD" evidence="2">
    <location>
        <begin position="549"/>
        <end position="633"/>
    </location>
</feature>
<feature type="region of interest" description="Disordered" evidence="1">
    <location>
        <begin position="424"/>
        <end position="454"/>
    </location>
</feature>
<gene>
    <name evidence="3" type="ORF">MCM1_0234</name>
</gene>
<dbReference type="EMBL" id="CP008746">
    <property type="protein sequence ID" value="AKJ37351.1"/>
    <property type="molecule type" value="Genomic_DNA"/>
</dbReference>
<dbReference type="PANTHER" id="PTHR36842:SF1">
    <property type="entry name" value="PROTEIN TOLB"/>
    <property type="match status" value="1"/>
</dbReference>
<dbReference type="CDD" id="cd00146">
    <property type="entry name" value="PKD"/>
    <property type="match status" value="4"/>
</dbReference>
<feature type="domain" description="PKD" evidence="2">
    <location>
        <begin position="640"/>
        <end position="724"/>
    </location>
</feature>
<organism evidence="3 4">
    <name type="scientific">Methanosarcina barkeri CM1</name>
    <dbReference type="NCBI Taxonomy" id="796385"/>
    <lineage>
        <taxon>Archaea</taxon>
        <taxon>Methanobacteriati</taxon>
        <taxon>Methanobacteriota</taxon>
        <taxon>Stenosarchaea group</taxon>
        <taxon>Methanomicrobia</taxon>
        <taxon>Methanosarcinales</taxon>
        <taxon>Methanosarcinaceae</taxon>
        <taxon>Methanosarcina</taxon>
    </lineage>
</organism>
<feature type="region of interest" description="Disordered" evidence="1">
    <location>
        <begin position="294"/>
        <end position="394"/>
    </location>
</feature>
<dbReference type="SMART" id="SM00089">
    <property type="entry name" value="PKD"/>
    <property type="match status" value="4"/>
</dbReference>
<dbReference type="PATRIC" id="fig|796385.3.peg.284"/>
<dbReference type="GeneID" id="25418207"/>
<dbReference type="AlphaFoldDB" id="A0A0G3C5U6"/>
<dbReference type="FunFam" id="2.60.40.10:FF:000270">
    <property type="entry name" value="Cell surface protein"/>
    <property type="match status" value="4"/>
</dbReference>
<feature type="domain" description="PKD" evidence="2">
    <location>
        <begin position="459"/>
        <end position="542"/>
    </location>
</feature>
<sequence length="930" mass="104457">MKENYYLLLELDFDPAVEDQAIIDQRIEDKVKFWSRNSNHFKKGAEYKMYLEMLPEIKRIMSDPVERKREAASACSIVYDPIDQDLKILGTAGKIDEKVVENYANTKKISVNVVKKRVSALGIKIIPKVDFQITYDKYYKNKPKNVEAFDGMKTYLNPFNKDDFYAFLNPGTLQNMDKLPCDKLKQLAQEKKKNEFYKNDTYSSAGKKVCEACELAFKDESSKTIYDDYLAWCKRRSILDNAKEIAKITDKKMSDEQGDIYIGKLTELLKDRTLAENIFISFCKIEKIEYNPDLYNPGKKEEKARKDAEEKARKGAEEKTRKEAEEKARKEAEEKARKEAEEKARKEAEEKARKEAEEKARKEAKAKKEAENKKRDEEIKKKEEEEKARKEAEEKAKYDVLKKLAIGAILCFLALGGISLMSGNDGSQSENPQAPYQTVGERVGGTNSNINGSEQPVLPVADFWSDITSGEAPLKVQFFDESTDSPTSWNWDFGDGVTSTKQNPIHTYTTDGTYTVKETITNEIGGDTETKESYITVTASAEALTAVAPVPDFSASVTSGEAPLTVSFTDESSGSPTEWQWNFGDSYDIFTEHNPTHTYTKAGTYTVTETVTNEAGQDMETKTGYITVTAPAETPIVVVPVPDFSASVTSGEAPLTVSFTDESSGSPTEWQWNFGDSYDIFTEHNPTHTYTKAGTYTVTETVTNEAGQDMETKTDYITVTAPESDETTSDNTETALPDTEFKSTETVPVPDFSASVTSGEAPLTVSFTDESSGSPTEWQWNFGDSYDIFTEHNPTHTYTKAGTYTVTETVTNEAGQDMETKTDYITVTAPESDDTTSGDTSLPTESEVLTFVNDYQGVSDFIETVSGDSESYHPEWKWDIWQDQYGNRLISFYYYQNNPKGYDSTYFDSEGNIISTKDLELTLVNSYKGA</sequence>
<dbReference type="PROSITE" id="PS50093">
    <property type="entry name" value="PKD"/>
    <property type="match status" value="4"/>
</dbReference>
<feature type="compositionally biased region" description="Polar residues" evidence="1">
    <location>
        <begin position="424"/>
        <end position="436"/>
    </location>
</feature>
<dbReference type="InterPro" id="IPR013783">
    <property type="entry name" value="Ig-like_fold"/>
</dbReference>
<protein>
    <submittedName>
        <fullName evidence="3">Cell surface protein</fullName>
    </submittedName>
</protein>
<dbReference type="GeneID" id="25455635"/>
<evidence type="ECO:0000313" key="4">
    <source>
        <dbReference type="Proteomes" id="UP000035331"/>
    </source>
</evidence>